<evidence type="ECO:0000313" key="5">
    <source>
        <dbReference type="Proteomes" id="UP001209317"/>
    </source>
</evidence>
<feature type="domain" description="Outer membrane protein beta-barrel" evidence="3">
    <location>
        <begin position="438"/>
        <end position="891"/>
    </location>
</feature>
<dbReference type="Gene3D" id="2.60.40.1120">
    <property type="entry name" value="Carboxypeptidase-like, regulatory domain"/>
    <property type="match status" value="1"/>
</dbReference>
<feature type="signal peptide" evidence="2">
    <location>
        <begin position="1"/>
        <end position="19"/>
    </location>
</feature>
<dbReference type="EMBL" id="JAOTPL010000018">
    <property type="protein sequence ID" value="MCU7695112.1"/>
    <property type="molecule type" value="Genomic_DNA"/>
</dbReference>
<dbReference type="SUPFAM" id="SSF56935">
    <property type="entry name" value="Porins"/>
    <property type="match status" value="1"/>
</dbReference>
<gene>
    <name evidence="4" type="ORF">OD355_11345</name>
</gene>
<comment type="caution">
    <text evidence="4">The sequence shown here is derived from an EMBL/GenBank/DDBJ whole genome shotgun (WGS) entry which is preliminary data.</text>
</comment>
<accession>A0AAE3LKN4</accession>
<dbReference type="SUPFAM" id="SSF49464">
    <property type="entry name" value="Carboxypeptidase regulatory domain-like"/>
    <property type="match status" value="1"/>
</dbReference>
<reference evidence="4" key="1">
    <citation type="submission" date="2022-10" db="EMBL/GenBank/DDBJ databases">
        <authorList>
            <person name="Kim H.S."/>
            <person name="Kim J.-S."/>
            <person name="Suh M.K."/>
            <person name="Eom M.K."/>
            <person name="Lee J.-S."/>
        </authorList>
    </citation>
    <scope>NUCLEOTIDE SEQUENCE</scope>
    <source>
        <strain evidence="4">LIP-5</strain>
    </source>
</reference>
<sequence length="922" mass="103606">MKLKVFIVILFLLPVYVFAQHTSNVAGIVADSAGIPLEHASISILQLKDSTVAHRALSDATGFYAFTSVMPGNYRIQFSYEGYQNTTRLFSLTDSTENFIIDTIKMYTTASELNEVVVVSTAKPITIRGDTTEFNVSQIGVKPNATAEDVLKKLAGIEVEKDGSIKAQGERVRRVYVDGKRFFGDDPKMATQNLPSDVIEKVQIIDASSDQAEFSGFDDGNRVRTINIVTKQEVKNGGYFGKGTAAIGTRGLHALGGNIYRFRGDEQISVLGQWNNNNQQMFSLPSDMGGGRRGFQGNNNTGQTRAIAGGMNYRNTFGKTQLYGNYFYNNTDLDIQQDRLRQNLLQGDTVQNNFSDSYSNRKRENHNFNFNIETQFDSLNSLIVRPRFSYQQAENTSISSSEIWRAVLADSTGISRSNRTNTSNNDGIDGGLELTYRHRFAKAGRTLSLNTHVSAGRNQGYGESLNNVFTYSNNRNRTTNQHYTSGSENNAINATLSYTDAIAKNHQLELNFNYSYSTNNSERITYNFDSTTMDYTDVDSTLTNKYENTYASQRATLNYRYFRGKINLTAGSGVQFGQRESNNISKDLHLKQDYINLFPTANLSYRISTTKNLRLSYSGRTSQPSISQLQPVLDNSDQLYIIDGNPDLRQSFNNNFNIRYTSFDREKSINMFILLSGSVTSNAIVNSVTQLSNGGQYVQPVNMNGVYTLNGFFNYGFPVKKPKSNVNLSTELSNGRTVSLVDGRKNFTTTTTIGQRVRWNTNLKETFDINFATKPMYNFAKYTVNKKLDGNYYSQSISLDATWYTKSGWITSVDFDYTFFRGLSEGFNTSIPLLQASVAKQLFKNKAGELRLTVFDVLNQNKSIINTRTDNYIQQTRSNVLQRYAMLSFTYNVRNFAGRSSGSEQRQRGEFRNRGPRGGGRG</sequence>
<dbReference type="RefSeq" id="WP_263038599.1">
    <property type="nucleotide sequence ID" value="NZ_JAOTPL010000018.1"/>
</dbReference>
<dbReference type="Proteomes" id="UP001209317">
    <property type="component" value="Unassembled WGS sequence"/>
</dbReference>
<name>A0AAE3LKN4_9BACT</name>
<organism evidence="4 5">
    <name type="scientific">Haoranjiania flava</name>
    <dbReference type="NCBI Taxonomy" id="1856322"/>
    <lineage>
        <taxon>Bacteria</taxon>
        <taxon>Pseudomonadati</taxon>
        <taxon>Bacteroidota</taxon>
        <taxon>Chitinophagia</taxon>
        <taxon>Chitinophagales</taxon>
        <taxon>Chitinophagaceae</taxon>
        <taxon>Haoranjiania</taxon>
    </lineage>
</organism>
<keyword evidence="2" id="KW-0732">Signal</keyword>
<keyword evidence="4" id="KW-0675">Receptor</keyword>
<dbReference type="InterPro" id="IPR041700">
    <property type="entry name" value="OMP_b-brl_3"/>
</dbReference>
<dbReference type="Pfam" id="PF13620">
    <property type="entry name" value="CarboxypepD_reg"/>
    <property type="match status" value="1"/>
</dbReference>
<protein>
    <submittedName>
        <fullName evidence="4">TonB dependent receptor</fullName>
    </submittedName>
</protein>
<dbReference type="PANTHER" id="PTHR40980">
    <property type="entry name" value="PLUG DOMAIN-CONTAINING PROTEIN"/>
    <property type="match status" value="1"/>
</dbReference>
<evidence type="ECO:0000256" key="1">
    <source>
        <dbReference type="SAM" id="MobiDB-lite"/>
    </source>
</evidence>
<evidence type="ECO:0000313" key="4">
    <source>
        <dbReference type="EMBL" id="MCU7695112.1"/>
    </source>
</evidence>
<proteinExistence type="predicted"/>
<keyword evidence="5" id="KW-1185">Reference proteome</keyword>
<feature type="chain" id="PRO_5041963327" evidence="2">
    <location>
        <begin position="20"/>
        <end position="922"/>
    </location>
</feature>
<dbReference type="Pfam" id="PF14905">
    <property type="entry name" value="OMP_b-brl_3"/>
    <property type="match status" value="1"/>
</dbReference>
<evidence type="ECO:0000256" key="2">
    <source>
        <dbReference type="SAM" id="SignalP"/>
    </source>
</evidence>
<dbReference type="InterPro" id="IPR008969">
    <property type="entry name" value="CarboxyPept-like_regulatory"/>
</dbReference>
<evidence type="ECO:0000259" key="3">
    <source>
        <dbReference type="Pfam" id="PF14905"/>
    </source>
</evidence>
<feature type="region of interest" description="Disordered" evidence="1">
    <location>
        <begin position="898"/>
        <end position="922"/>
    </location>
</feature>
<dbReference type="PANTHER" id="PTHR40980:SF4">
    <property type="entry name" value="TONB-DEPENDENT RECEPTOR-LIKE BETA-BARREL DOMAIN-CONTAINING PROTEIN"/>
    <property type="match status" value="1"/>
</dbReference>
<dbReference type="AlphaFoldDB" id="A0AAE3LKN4"/>